<reference evidence="1" key="1">
    <citation type="submission" date="2019-07" db="EMBL/GenBank/DDBJ databases">
        <title>Toxilogical consequences of a new and cryptic species of cyanobacteria (Komarekiella delphini-convector) recovered from the epidermis of a bottlenose dolphin and 1500 ft. in the air.</title>
        <authorList>
            <person name="Brown A.O."/>
            <person name="Dvorak P."/>
            <person name="Villanueva C.D."/>
            <person name="Foss A.J."/>
            <person name="Garvey A.D."/>
            <person name="Gibson Q.A."/>
            <person name="Johansen J.R."/>
            <person name="Casamatta D.A."/>
        </authorList>
    </citation>
    <scope>NUCLEOTIDE SEQUENCE</scope>
    <source>
        <strain evidence="1">SJRDD-AB1</strain>
    </source>
</reference>
<name>A0AA40VVS5_9NOST</name>
<protein>
    <submittedName>
        <fullName evidence="1">Uncharacterized protein</fullName>
    </submittedName>
</protein>
<proteinExistence type="predicted"/>
<dbReference type="AlphaFoldDB" id="A0AA40VVS5"/>
<organism evidence="1 2">
    <name type="scientific">Komarekiella delphini-convector SJRDD-AB1</name>
    <dbReference type="NCBI Taxonomy" id="2593771"/>
    <lineage>
        <taxon>Bacteria</taxon>
        <taxon>Bacillati</taxon>
        <taxon>Cyanobacteriota</taxon>
        <taxon>Cyanophyceae</taxon>
        <taxon>Nostocales</taxon>
        <taxon>Nostocaceae</taxon>
        <taxon>Komarekiella</taxon>
        <taxon>Komarekiella delphini-convector</taxon>
    </lineage>
</organism>
<sequence length="97" mass="10751">MDIDKLIQALQERGVINEIIDKRPGVPKLPAQLYVQLIIASLATRKDISACISTALETYLTQNTDKHLNEIKFQAAAVDKEVEQYLADAIASRLTGK</sequence>
<evidence type="ECO:0000313" key="1">
    <source>
        <dbReference type="EMBL" id="MBD6621196.1"/>
    </source>
</evidence>
<dbReference type="RefSeq" id="WP_191762517.1">
    <property type="nucleotide sequence ID" value="NZ_VJXY01000130.1"/>
</dbReference>
<evidence type="ECO:0000313" key="2">
    <source>
        <dbReference type="Proteomes" id="UP001165986"/>
    </source>
</evidence>
<keyword evidence="2" id="KW-1185">Reference proteome</keyword>
<gene>
    <name evidence="1" type="ORF">FNW02_37255</name>
</gene>
<dbReference type="Proteomes" id="UP001165986">
    <property type="component" value="Unassembled WGS sequence"/>
</dbReference>
<accession>A0AA40VVS5</accession>
<dbReference type="EMBL" id="VJXY01000130">
    <property type="protein sequence ID" value="MBD6621196.1"/>
    <property type="molecule type" value="Genomic_DNA"/>
</dbReference>
<comment type="caution">
    <text evidence="1">The sequence shown here is derived from an EMBL/GenBank/DDBJ whole genome shotgun (WGS) entry which is preliminary data.</text>
</comment>